<reference evidence="1" key="1">
    <citation type="submission" date="2023-06" db="EMBL/GenBank/DDBJ databases">
        <authorList>
            <person name="Kurt Z."/>
        </authorList>
    </citation>
    <scope>NUCLEOTIDE SEQUENCE</scope>
</reference>
<gene>
    <name evidence="2" type="ORF">HINF_LOCUS51517</name>
    <name evidence="1" type="ORF">HINF_LOCUS63625</name>
</gene>
<evidence type="ECO:0000313" key="2">
    <source>
        <dbReference type="EMBL" id="CAL6064770.1"/>
    </source>
</evidence>
<evidence type="ECO:0000313" key="3">
    <source>
        <dbReference type="Proteomes" id="UP001642409"/>
    </source>
</evidence>
<name>A0AA86S0K3_9EUKA</name>
<dbReference type="Proteomes" id="UP001642409">
    <property type="component" value="Unassembled WGS sequence"/>
</dbReference>
<reference evidence="2 3" key="2">
    <citation type="submission" date="2024-07" db="EMBL/GenBank/DDBJ databases">
        <authorList>
            <person name="Akdeniz Z."/>
        </authorList>
    </citation>
    <scope>NUCLEOTIDE SEQUENCE [LARGE SCALE GENOMIC DNA]</scope>
</reference>
<dbReference type="AlphaFoldDB" id="A0AA86S0K3"/>
<protein>
    <submittedName>
        <fullName evidence="2">Hypothetical_protein</fullName>
    </submittedName>
</protein>
<proteinExistence type="predicted"/>
<organism evidence="1">
    <name type="scientific">Hexamita inflata</name>
    <dbReference type="NCBI Taxonomy" id="28002"/>
    <lineage>
        <taxon>Eukaryota</taxon>
        <taxon>Metamonada</taxon>
        <taxon>Diplomonadida</taxon>
        <taxon>Hexamitidae</taxon>
        <taxon>Hexamitinae</taxon>
        <taxon>Hexamita</taxon>
    </lineage>
</organism>
<evidence type="ECO:0000313" key="1">
    <source>
        <dbReference type="EMBL" id="CAI9975980.1"/>
    </source>
</evidence>
<comment type="caution">
    <text evidence="1">The sequence shown here is derived from an EMBL/GenBank/DDBJ whole genome shotgun (WGS) entry which is preliminary data.</text>
</comment>
<sequence length="330" mass="38798">MNYIYYIGNTICCVQRASGLQKICDETTYTTYEKDNRTRHEFTFTLALAENTQIKIYKYNFELREIKKRFVIQDLNCNLLGTISDEIPDCIKFMRFPNSKCIILNENIMKMLSYDENNKLLKTKQIQLFHYIQTLETIVYQHNGVQITEKGFIINDLELIFGYKNISNVQFIQSQQQLQYISKYEEIKDIKTTITDFYFVSQQNLYLFRVDINNQVYVQPPTLIAQNVSSYVVAKNYLIVFSASSCLFQSFDEKITSVWIENIISQLNQLSYSFVDVVSINEIEVKQIESSVEEICVKFEFKQENTIVTGDDQLNDILERIKSQPSRSQK</sequence>
<dbReference type="EMBL" id="CATOUU010001171">
    <property type="protein sequence ID" value="CAI9975980.1"/>
    <property type="molecule type" value="Genomic_DNA"/>
</dbReference>
<keyword evidence="3" id="KW-1185">Reference proteome</keyword>
<dbReference type="EMBL" id="CAXDID020000252">
    <property type="protein sequence ID" value="CAL6064770.1"/>
    <property type="molecule type" value="Genomic_DNA"/>
</dbReference>
<accession>A0AA86S0K3</accession>